<dbReference type="EMBL" id="WIGO01000017">
    <property type="protein sequence ID" value="KAF6838704.1"/>
    <property type="molecule type" value="Genomic_DNA"/>
</dbReference>
<evidence type="ECO:0000313" key="2">
    <source>
        <dbReference type="EMBL" id="KAF6838704.1"/>
    </source>
</evidence>
<proteinExistence type="predicted"/>
<protein>
    <submittedName>
        <fullName evidence="2">Uncharacterized protein</fullName>
    </submittedName>
</protein>
<gene>
    <name evidence="2" type="ORF">CPLU01_02237</name>
</gene>
<comment type="caution">
    <text evidence="2">The sequence shown here is derived from an EMBL/GenBank/DDBJ whole genome shotgun (WGS) entry which is preliminary data.</text>
</comment>
<reference evidence="2" key="1">
    <citation type="journal article" date="2020" name="Phytopathology">
        <title>Genome Sequence Resources of Colletotrichum truncatum, C. plurivorum, C. musicola, and C. sojae: Four Species Pathogenic to Soybean (Glycine max).</title>
        <authorList>
            <person name="Rogerio F."/>
            <person name="Boufleur T.R."/>
            <person name="Ciampi-Guillardi M."/>
            <person name="Sukno S.A."/>
            <person name="Thon M.R."/>
            <person name="Massola Junior N.S."/>
            <person name="Baroncelli R."/>
        </authorList>
    </citation>
    <scope>NUCLEOTIDE SEQUENCE</scope>
    <source>
        <strain evidence="2">LFN00145</strain>
    </source>
</reference>
<feature type="region of interest" description="Disordered" evidence="1">
    <location>
        <begin position="32"/>
        <end position="59"/>
    </location>
</feature>
<dbReference type="AlphaFoldDB" id="A0A8H6KVZ7"/>
<name>A0A8H6KVZ7_9PEZI</name>
<sequence length="96" mass="10278">MYFPRSPPARSALRIAPPFRSLLALGRGIDWNMDGGAKTIPSRVSDGQPREPRAGGNPAWPAANAAASFAVAADPTSRTCHPDTCESLPLISRIWH</sequence>
<accession>A0A8H6KVZ7</accession>
<keyword evidence="3" id="KW-1185">Reference proteome</keyword>
<organism evidence="2 3">
    <name type="scientific">Colletotrichum plurivorum</name>
    <dbReference type="NCBI Taxonomy" id="2175906"/>
    <lineage>
        <taxon>Eukaryota</taxon>
        <taxon>Fungi</taxon>
        <taxon>Dikarya</taxon>
        <taxon>Ascomycota</taxon>
        <taxon>Pezizomycotina</taxon>
        <taxon>Sordariomycetes</taxon>
        <taxon>Hypocreomycetidae</taxon>
        <taxon>Glomerellales</taxon>
        <taxon>Glomerellaceae</taxon>
        <taxon>Colletotrichum</taxon>
        <taxon>Colletotrichum orchidearum species complex</taxon>
    </lineage>
</organism>
<evidence type="ECO:0000313" key="3">
    <source>
        <dbReference type="Proteomes" id="UP000654918"/>
    </source>
</evidence>
<dbReference type="Proteomes" id="UP000654918">
    <property type="component" value="Unassembled WGS sequence"/>
</dbReference>
<evidence type="ECO:0000256" key="1">
    <source>
        <dbReference type="SAM" id="MobiDB-lite"/>
    </source>
</evidence>